<reference evidence="2" key="1">
    <citation type="submission" date="2017-06" db="EMBL/GenBank/DDBJ databases">
        <authorList>
            <person name="Varghese N."/>
            <person name="Submissions S."/>
        </authorList>
    </citation>
    <scope>NUCLEOTIDE SEQUENCE [LARGE SCALE GENOMIC DNA]</scope>
    <source>
        <strain evidence="2">NKM1</strain>
    </source>
</reference>
<name>A0A239DDS8_9BACT</name>
<dbReference type="InterPro" id="IPR010985">
    <property type="entry name" value="Ribbon_hlx_hlx"/>
</dbReference>
<sequence>MVVYTFVTYNTKNLYMMAAEEQKKITVNFQMDSDLHEKLKAIAKKKGISFAGYIRMICSEAVASEGGNR</sequence>
<accession>A0A239DDS8</accession>
<dbReference type="SUPFAM" id="SSF47598">
    <property type="entry name" value="Ribbon-helix-helix"/>
    <property type="match status" value="1"/>
</dbReference>
<dbReference type="EMBL" id="FZOQ01000004">
    <property type="protein sequence ID" value="SNS29863.1"/>
    <property type="molecule type" value="Genomic_DNA"/>
</dbReference>
<dbReference type="AlphaFoldDB" id="A0A239DDS8"/>
<evidence type="ECO:0000313" key="1">
    <source>
        <dbReference type="EMBL" id="SNS29863.1"/>
    </source>
</evidence>
<gene>
    <name evidence="1" type="ORF">SAMN06296052_104159</name>
</gene>
<organism evidence="1 2">
    <name type="scientific">Pontibacter ummariensis</name>
    <dbReference type="NCBI Taxonomy" id="1610492"/>
    <lineage>
        <taxon>Bacteria</taxon>
        <taxon>Pseudomonadati</taxon>
        <taxon>Bacteroidota</taxon>
        <taxon>Cytophagia</taxon>
        <taxon>Cytophagales</taxon>
        <taxon>Hymenobacteraceae</taxon>
        <taxon>Pontibacter</taxon>
    </lineage>
</organism>
<dbReference type="GO" id="GO:0006355">
    <property type="term" value="P:regulation of DNA-templated transcription"/>
    <property type="evidence" value="ECO:0007669"/>
    <property type="project" value="InterPro"/>
</dbReference>
<proteinExistence type="predicted"/>
<evidence type="ECO:0000313" key="2">
    <source>
        <dbReference type="Proteomes" id="UP000198432"/>
    </source>
</evidence>
<evidence type="ECO:0008006" key="3">
    <source>
        <dbReference type="Google" id="ProtNLM"/>
    </source>
</evidence>
<dbReference type="Proteomes" id="UP000198432">
    <property type="component" value="Unassembled WGS sequence"/>
</dbReference>
<protein>
    <recommendedName>
        <fullName evidence="3">Ribbon-helix-helix protein, copG family</fullName>
    </recommendedName>
</protein>
<keyword evidence="2" id="KW-1185">Reference proteome</keyword>